<evidence type="ECO:0000256" key="4">
    <source>
        <dbReference type="RuleBase" id="RU000677"/>
    </source>
</evidence>
<feature type="domain" description="CoA-binding" evidence="5">
    <location>
        <begin position="28"/>
        <end position="124"/>
    </location>
</feature>
<dbReference type="InterPro" id="IPR003781">
    <property type="entry name" value="CoA-bd"/>
</dbReference>
<dbReference type="Gene3D" id="3.40.50.720">
    <property type="entry name" value="NAD(P)-binding Rossmann-like Domain"/>
    <property type="match status" value="1"/>
</dbReference>
<keyword evidence="7" id="KW-1185">Reference proteome</keyword>
<dbReference type="NCBIfam" id="TIGR01019">
    <property type="entry name" value="sucCoAalpha"/>
    <property type="match status" value="1"/>
</dbReference>
<sequence length="325" mass="34470">YCTASHQHILTKQWQRNACYEKTRSNLVLRKDTKVIVQGFTGTAGTLHSKSCLEYGTKIVGGVSPKKAGRIHLDLPVFKCVAEAKQEVDPHATVIFVPAPGAAEAIMDAIEAEIPLIIIITEGIPQKDMVRVKHAALQQEKSRLVGPNCPGIIASEKCKIGIMPNQIHKAGVIGIVSRSGTLTYEAVDQTTKEGLGQTLCVGVGGDPFNGTNFIDVLDVFLKDDQTQGIILVGEIGGQAEEHAAEYLAKHNCGKGAKPVVAYIAGMSAPPGRRMGHAGAIISGGKGKASDKVAALERVGVAVCRSVTQIGATMYKIMCESNTCKM</sequence>
<dbReference type="InterPro" id="IPR016102">
    <property type="entry name" value="Succinyl-CoA_synth-like"/>
</dbReference>
<organism evidence="6 7">
    <name type="scientific">Molorchus minor</name>
    <dbReference type="NCBI Taxonomy" id="1323400"/>
    <lineage>
        <taxon>Eukaryota</taxon>
        <taxon>Metazoa</taxon>
        <taxon>Ecdysozoa</taxon>
        <taxon>Arthropoda</taxon>
        <taxon>Hexapoda</taxon>
        <taxon>Insecta</taxon>
        <taxon>Pterygota</taxon>
        <taxon>Neoptera</taxon>
        <taxon>Endopterygota</taxon>
        <taxon>Coleoptera</taxon>
        <taxon>Polyphaga</taxon>
        <taxon>Cucujiformia</taxon>
        <taxon>Chrysomeloidea</taxon>
        <taxon>Cerambycidae</taxon>
        <taxon>Lamiinae</taxon>
        <taxon>Monochamini</taxon>
        <taxon>Molorchus</taxon>
    </lineage>
</organism>
<name>A0ABQ9JNV8_9CUCU</name>
<dbReference type="InterPro" id="IPR033847">
    <property type="entry name" value="Citrt_syn/SCS-alpha_CS"/>
</dbReference>
<dbReference type="InterPro" id="IPR036291">
    <property type="entry name" value="NAD(P)-bd_dom_sf"/>
</dbReference>
<evidence type="ECO:0000256" key="2">
    <source>
        <dbReference type="ARBA" id="ARBA00022598"/>
    </source>
</evidence>
<dbReference type="NCBIfam" id="NF004230">
    <property type="entry name" value="PRK05678.1"/>
    <property type="match status" value="1"/>
</dbReference>
<dbReference type="SUPFAM" id="SSF52210">
    <property type="entry name" value="Succinyl-CoA synthetase domains"/>
    <property type="match status" value="1"/>
</dbReference>
<dbReference type="SMART" id="SM00881">
    <property type="entry name" value="CoA_binding"/>
    <property type="match status" value="1"/>
</dbReference>
<dbReference type="SUPFAM" id="SSF51735">
    <property type="entry name" value="NAD(P)-binding Rossmann-fold domains"/>
    <property type="match status" value="1"/>
</dbReference>
<dbReference type="PIRSF" id="PIRSF001553">
    <property type="entry name" value="SucCS_alpha"/>
    <property type="match status" value="1"/>
</dbReference>
<proteinExistence type="inferred from homology"/>
<evidence type="ECO:0000259" key="5">
    <source>
        <dbReference type="SMART" id="SM00881"/>
    </source>
</evidence>
<feature type="non-terminal residue" evidence="6">
    <location>
        <position position="1"/>
    </location>
</feature>
<evidence type="ECO:0000256" key="1">
    <source>
        <dbReference type="ARBA" id="ARBA00022532"/>
    </source>
</evidence>
<gene>
    <name evidence="6" type="ORF">NQ317_004208</name>
</gene>
<dbReference type="InterPro" id="IPR005810">
    <property type="entry name" value="CoA_lig_alpha"/>
</dbReference>
<comment type="similarity">
    <text evidence="4">Belongs to the succinate/malate CoA ligase alpha subunit family.</text>
</comment>
<dbReference type="Pfam" id="PF00549">
    <property type="entry name" value="Ligase_CoA"/>
    <property type="match status" value="1"/>
</dbReference>
<evidence type="ECO:0000256" key="3">
    <source>
        <dbReference type="ARBA" id="ARBA00022741"/>
    </source>
</evidence>
<evidence type="ECO:0000313" key="7">
    <source>
        <dbReference type="Proteomes" id="UP001162164"/>
    </source>
</evidence>
<dbReference type="PANTHER" id="PTHR11117:SF2">
    <property type="entry name" value="SUCCINATE--COA LIGASE [ADP_GDP-FORMING] SUBUNIT ALPHA, MITOCHONDRIAL"/>
    <property type="match status" value="1"/>
</dbReference>
<keyword evidence="3" id="KW-0547">Nucleotide-binding</keyword>
<dbReference type="HAMAP" id="MF_01988">
    <property type="entry name" value="Succ_CoA_alpha"/>
    <property type="match status" value="1"/>
</dbReference>
<keyword evidence="1" id="KW-0816">Tricarboxylic acid cycle</keyword>
<keyword evidence="2 4" id="KW-0436">Ligase</keyword>
<dbReference type="Gene3D" id="3.40.50.261">
    <property type="entry name" value="Succinyl-CoA synthetase domains"/>
    <property type="match status" value="1"/>
</dbReference>
<reference evidence="6" key="1">
    <citation type="journal article" date="2023" name="Insect Mol. Biol.">
        <title>Genome sequencing provides insights into the evolution of gene families encoding plant cell wall-degrading enzymes in longhorned beetles.</title>
        <authorList>
            <person name="Shin N.R."/>
            <person name="Okamura Y."/>
            <person name="Kirsch R."/>
            <person name="Pauchet Y."/>
        </authorList>
    </citation>
    <scope>NUCLEOTIDE SEQUENCE</scope>
    <source>
        <strain evidence="6">MMC_N1</strain>
    </source>
</reference>
<evidence type="ECO:0000313" key="6">
    <source>
        <dbReference type="EMBL" id="KAJ8979087.1"/>
    </source>
</evidence>
<dbReference type="Pfam" id="PF02629">
    <property type="entry name" value="CoA_binding"/>
    <property type="match status" value="1"/>
</dbReference>
<accession>A0ABQ9JNV8</accession>
<dbReference type="EMBL" id="JAPWTJ010000373">
    <property type="protein sequence ID" value="KAJ8979087.1"/>
    <property type="molecule type" value="Genomic_DNA"/>
</dbReference>
<dbReference type="Proteomes" id="UP001162164">
    <property type="component" value="Unassembled WGS sequence"/>
</dbReference>
<dbReference type="PROSITE" id="PS00399">
    <property type="entry name" value="SUCCINYL_COA_LIG_2"/>
    <property type="match status" value="1"/>
</dbReference>
<dbReference type="InterPro" id="IPR017440">
    <property type="entry name" value="Cit_synth/succinyl-CoA_lig_AS"/>
</dbReference>
<dbReference type="PRINTS" id="PR01798">
    <property type="entry name" value="SCOASYNTHASE"/>
</dbReference>
<comment type="caution">
    <text evidence="6">The sequence shown here is derived from an EMBL/GenBank/DDBJ whole genome shotgun (WGS) entry which is preliminary data.</text>
</comment>
<protein>
    <recommendedName>
        <fullName evidence="5">CoA-binding domain-containing protein</fullName>
    </recommendedName>
</protein>
<dbReference type="PROSITE" id="PS01216">
    <property type="entry name" value="SUCCINYL_COA_LIG_1"/>
    <property type="match status" value="1"/>
</dbReference>
<dbReference type="PANTHER" id="PTHR11117">
    <property type="entry name" value="SUCCINYL-COA LIGASE SUBUNIT ALPHA"/>
    <property type="match status" value="1"/>
</dbReference>
<dbReference type="InterPro" id="IPR005811">
    <property type="entry name" value="SUCC_ACL_C"/>
</dbReference>